<evidence type="ECO:0000313" key="4">
    <source>
        <dbReference type="Proteomes" id="UP000290037"/>
    </source>
</evidence>
<keyword evidence="4" id="KW-1185">Reference proteome</keyword>
<sequence length="87" mass="10159">MLVGFFNLVKIYKLFFTRSYSVLRRKSDLKNDNIYALKIAFCQCDLQYLHPSSLFIAVIKKGRGIRPDETLATLLLEKVLHSTLHQR</sequence>
<protein>
    <submittedName>
        <fullName evidence="2">Uncharacterized protein</fullName>
    </submittedName>
</protein>
<name>A0A1M5WX69_9FLAO</name>
<dbReference type="EMBL" id="FQXT01000002">
    <property type="protein sequence ID" value="SHH91928.1"/>
    <property type="molecule type" value="Genomic_DNA"/>
</dbReference>
<evidence type="ECO:0000313" key="3">
    <source>
        <dbReference type="Proteomes" id="UP000184240"/>
    </source>
</evidence>
<evidence type="ECO:0000313" key="1">
    <source>
        <dbReference type="EMBL" id="RXG31563.1"/>
    </source>
</evidence>
<evidence type="ECO:0000313" key="2">
    <source>
        <dbReference type="EMBL" id="SHH91928.1"/>
    </source>
</evidence>
<dbReference type="EMBL" id="QOVN01000001">
    <property type="protein sequence ID" value="RXG31563.1"/>
    <property type="molecule type" value="Genomic_DNA"/>
</dbReference>
<proteinExistence type="predicted"/>
<gene>
    <name evidence="1" type="ORF">DSM01_709</name>
    <name evidence="2" type="ORF">SAMN04487999_1417</name>
</gene>
<reference evidence="1 4" key="3">
    <citation type="submission" date="2018-07" db="EMBL/GenBank/DDBJ databases">
        <title>Leeuwenhoekiella genomics.</title>
        <authorList>
            <person name="Tahon G."/>
            <person name="Willems A."/>
        </authorList>
    </citation>
    <scope>NUCLEOTIDE SEQUENCE [LARGE SCALE GENOMIC DNA]</scope>
    <source>
        <strain evidence="1 4">LMG 24856</strain>
    </source>
</reference>
<dbReference type="AlphaFoldDB" id="A0A1M5WX69"/>
<dbReference type="Proteomes" id="UP000184240">
    <property type="component" value="Unassembled WGS sequence"/>
</dbReference>
<reference evidence="3" key="1">
    <citation type="submission" date="2016-11" db="EMBL/GenBank/DDBJ databases">
        <authorList>
            <person name="Varghese N."/>
            <person name="Submissions S."/>
        </authorList>
    </citation>
    <scope>NUCLEOTIDE SEQUENCE [LARGE SCALE GENOMIC DNA]</scope>
    <source>
        <strain evidence="3">DSM 19859</strain>
    </source>
</reference>
<accession>A0A1M5WX69</accession>
<dbReference type="STRING" id="573501.SAMN04487999_1417"/>
<organism evidence="2 3">
    <name type="scientific">Leeuwenhoekiella palythoae</name>
    <dbReference type="NCBI Taxonomy" id="573501"/>
    <lineage>
        <taxon>Bacteria</taxon>
        <taxon>Pseudomonadati</taxon>
        <taxon>Bacteroidota</taxon>
        <taxon>Flavobacteriia</taxon>
        <taxon>Flavobacteriales</taxon>
        <taxon>Flavobacteriaceae</taxon>
        <taxon>Leeuwenhoekiella</taxon>
    </lineage>
</organism>
<reference evidence="2" key="2">
    <citation type="submission" date="2016-11" db="EMBL/GenBank/DDBJ databases">
        <authorList>
            <person name="Jaros S."/>
            <person name="Januszkiewicz K."/>
            <person name="Wedrychowicz H."/>
        </authorList>
    </citation>
    <scope>NUCLEOTIDE SEQUENCE [LARGE SCALE GENOMIC DNA]</scope>
    <source>
        <strain evidence="2">DSM 19859</strain>
    </source>
</reference>
<dbReference type="Proteomes" id="UP000290037">
    <property type="component" value="Unassembled WGS sequence"/>
</dbReference>